<evidence type="ECO:0000256" key="1">
    <source>
        <dbReference type="ARBA" id="ARBA00004477"/>
    </source>
</evidence>
<dbReference type="EnsemblMetazoa" id="XM_022812211">
    <property type="protein sequence ID" value="XP_022667946"/>
    <property type="gene ID" value="LOC111253160"/>
</dbReference>
<dbReference type="GO" id="GO:0047874">
    <property type="term" value="F:dolichyldiphosphatase activity"/>
    <property type="evidence" value="ECO:0007669"/>
    <property type="project" value="UniProtKB-UniRule"/>
</dbReference>
<keyword evidence="14" id="KW-1185">Reference proteome</keyword>
<comment type="pathway">
    <text evidence="2 11">Protein modification; protein glycosylation.</text>
</comment>
<evidence type="ECO:0000256" key="5">
    <source>
        <dbReference type="ARBA" id="ARBA00022801"/>
    </source>
</evidence>
<dbReference type="GO" id="GO:0005789">
    <property type="term" value="C:endoplasmic reticulum membrane"/>
    <property type="evidence" value="ECO:0007669"/>
    <property type="project" value="UniProtKB-SubCell"/>
</dbReference>
<comment type="similarity">
    <text evidence="3 11">Belongs to the dolichyldiphosphatase family.</text>
</comment>
<dbReference type="InterPro" id="IPR036938">
    <property type="entry name" value="PAP2/HPO_sf"/>
</dbReference>
<protein>
    <recommendedName>
        <fullName evidence="11">Dolichyldiphosphatase</fullName>
        <ecNumber evidence="11">3.6.1.43</ecNumber>
    </recommendedName>
</protein>
<keyword evidence="5 11" id="KW-0378">Hydrolase</keyword>
<evidence type="ECO:0000256" key="11">
    <source>
        <dbReference type="RuleBase" id="RU367078"/>
    </source>
</evidence>
<evidence type="ECO:0000256" key="3">
    <source>
        <dbReference type="ARBA" id="ARBA00005518"/>
    </source>
</evidence>
<feature type="domain" description="Phosphatidic acid phosphatase type 2/haloperoxidase" evidence="12">
    <location>
        <begin position="49"/>
        <end position="170"/>
    </location>
</feature>
<dbReference type="PANTHER" id="PTHR11247">
    <property type="entry name" value="PALMITOYL-PROTEIN THIOESTERASE/DOLICHYLDIPHOSPHATASE 1"/>
    <property type="match status" value="1"/>
</dbReference>
<dbReference type="RefSeq" id="XP_022667946.1">
    <property type="nucleotide sequence ID" value="XM_022812211.1"/>
</dbReference>
<feature type="transmembrane region" description="Helical" evidence="11">
    <location>
        <begin position="22"/>
        <end position="43"/>
    </location>
</feature>
<organism evidence="13 14">
    <name type="scientific">Varroa destructor</name>
    <name type="common">Honeybee mite</name>
    <dbReference type="NCBI Taxonomy" id="109461"/>
    <lineage>
        <taxon>Eukaryota</taxon>
        <taxon>Metazoa</taxon>
        <taxon>Ecdysozoa</taxon>
        <taxon>Arthropoda</taxon>
        <taxon>Chelicerata</taxon>
        <taxon>Arachnida</taxon>
        <taxon>Acari</taxon>
        <taxon>Parasitiformes</taxon>
        <taxon>Mesostigmata</taxon>
        <taxon>Gamasina</taxon>
        <taxon>Dermanyssoidea</taxon>
        <taxon>Varroidae</taxon>
        <taxon>Varroa</taxon>
    </lineage>
</organism>
<name>A0A7M7KJT8_VARDE</name>
<dbReference type="UniPathway" id="UPA00378"/>
<dbReference type="Proteomes" id="UP000594260">
    <property type="component" value="Unplaced"/>
</dbReference>
<dbReference type="PANTHER" id="PTHR11247:SF1">
    <property type="entry name" value="DOLICHYLDIPHOSPHATASE 1"/>
    <property type="match status" value="1"/>
</dbReference>
<dbReference type="SMART" id="SM00014">
    <property type="entry name" value="acidPPc"/>
    <property type="match status" value="1"/>
</dbReference>
<evidence type="ECO:0000256" key="4">
    <source>
        <dbReference type="ARBA" id="ARBA00022692"/>
    </source>
</evidence>
<dbReference type="InterPro" id="IPR039667">
    <property type="entry name" value="Dolichyldiphosphatase_PAP2"/>
</dbReference>
<reference evidence="13" key="1">
    <citation type="submission" date="2021-01" db="UniProtKB">
        <authorList>
            <consortium name="EnsemblMetazoa"/>
        </authorList>
    </citation>
    <scope>IDENTIFICATION</scope>
</reference>
<feature type="transmembrane region" description="Helical" evidence="11">
    <location>
        <begin position="95"/>
        <end position="112"/>
    </location>
</feature>
<accession>A0A7M7KJT8</accession>
<evidence type="ECO:0000313" key="14">
    <source>
        <dbReference type="Proteomes" id="UP000594260"/>
    </source>
</evidence>
<dbReference type="Gene3D" id="1.20.144.10">
    <property type="entry name" value="Phosphatidic acid phosphatase type 2/haloperoxidase"/>
    <property type="match status" value="1"/>
</dbReference>
<keyword evidence="7 11" id="KW-1133">Transmembrane helix</keyword>
<keyword evidence="8 11" id="KW-0472">Membrane</keyword>
<dbReference type="InterPro" id="IPR000326">
    <property type="entry name" value="PAP2/HPO"/>
</dbReference>
<dbReference type="GO" id="GO:0006487">
    <property type="term" value="P:protein N-linked glycosylation"/>
    <property type="evidence" value="ECO:0007669"/>
    <property type="project" value="UniProtKB-UniRule"/>
</dbReference>
<evidence type="ECO:0000256" key="7">
    <source>
        <dbReference type="ARBA" id="ARBA00022989"/>
    </source>
</evidence>
<evidence type="ECO:0000313" key="13">
    <source>
        <dbReference type="EnsemblMetazoa" id="XP_022667946"/>
    </source>
</evidence>
<keyword evidence="6 11" id="KW-0256">Endoplasmic reticulum</keyword>
<dbReference type="EC" id="3.6.1.43" evidence="11"/>
<evidence type="ECO:0000256" key="10">
    <source>
        <dbReference type="ARBA" id="ARBA00047349"/>
    </source>
</evidence>
<sequence>MLLNLQRNIKKGLLLGDSLGKLLAFISLSPLGIAVCMLTLILFRRDLHTITFSSGILLNEVMNYTLKHLIREPRPLKRQEEMTVEFGMPSSHSQFMWFVATYLMFFITFRLHHGSNNNSVWEGVWRHLLIAGGFFWAGAVAASRVYLEYHTLAQVMAGGALGALAACAWFALTHCVFTPLFPYICSWRISELLLLRDTTLIPNVMWFEYTSYRQESRTRQRKLTSMKSQ</sequence>
<comment type="catalytic activity">
    <reaction evidence="10 11">
        <text>a di-trans,poly-cis-dolichyl diphosphate + H2O = a di-trans,poly-cis-dolichyl phosphate + phosphate + H(+)</text>
        <dbReference type="Rhea" id="RHEA:14385"/>
        <dbReference type="Rhea" id="RHEA-COMP:19498"/>
        <dbReference type="Rhea" id="RHEA-COMP:19506"/>
        <dbReference type="ChEBI" id="CHEBI:15377"/>
        <dbReference type="ChEBI" id="CHEBI:15378"/>
        <dbReference type="ChEBI" id="CHEBI:43474"/>
        <dbReference type="ChEBI" id="CHEBI:57497"/>
        <dbReference type="ChEBI" id="CHEBI:57683"/>
        <dbReference type="EC" id="3.6.1.43"/>
    </reaction>
</comment>
<comment type="function">
    <text evidence="9 11">Required for efficient N-glycosylation. Necessary for maintaining optimal levels of dolichol-linked oligosaccharides. Hydrolyzes dolichyl pyrophosphate at a very high rate and dolichyl monophosphate at a much lower rate. Does not act on phosphatidate.</text>
</comment>
<evidence type="ECO:0000259" key="12">
    <source>
        <dbReference type="SMART" id="SM00014"/>
    </source>
</evidence>
<evidence type="ECO:0000256" key="2">
    <source>
        <dbReference type="ARBA" id="ARBA00004922"/>
    </source>
</evidence>
<dbReference type="GO" id="GO:0008610">
    <property type="term" value="P:lipid biosynthetic process"/>
    <property type="evidence" value="ECO:0007669"/>
    <property type="project" value="TreeGrafter"/>
</dbReference>
<evidence type="ECO:0000256" key="8">
    <source>
        <dbReference type="ARBA" id="ARBA00023136"/>
    </source>
</evidence>
<evidence type="ECO:0000256" key="9">
    <source>
        <dbReference type="ARBA" id="ARBA00024907"/>
    </source>
</evidence>
<dbReference type="GeneID" id="111253160"/>
<dbReference type="FunFam" id="1.20.144.10:FF:000003">
    <property type="entry name" value="Dolichyldiphosphatase 1"/>
    <property type="match status" value="1"/>
</dbReference>
<dbReference type="Pfam" id="PF01569">
    <property type="entry name" value="PAP2"/>
    <property type="match status" value="1"/>
</dbReference>
<dbReference type="AlphaFoldDB" id="A0A7M7KJT8"/>
<feature type="transmembrane region" description="Helical" evidence="11">
    <location>
        <begin position="124"/>
        <end position="147"/>
    </location>
</feature>
<proteinExistence type="inferred from homology"/>
<dbReference type="CDD" id="cd03382">
    <property type="entry name" value="PAP2_dolichyldiphosphatase"/>
    <property type="match status" value="1"/>
</dbReference>
<keyword evidence="4 11" id="KW-0812">Transmembrane</keyword>
<dbReference type="SUPFAM" id="SSF48317">
    <property type="entry name" value="Acid phosphatase/Vanadium-dependent haloperoxidase"/>
    <property type="match status" value="1"/>
</dbReference>
<feature type="transmembrane region" description="Helical" evidence="11">
    <location>
        <begin position="159"/>
        <end position="181"/>
    </location>
</feature>
<comment type="subcellular location">
    <subcellularLocation>
        <location evidence="1 11">Endoplasmic reticulum membrane</location>
        <topology evidence="1 11">Multi-pass membrane protein</topology>
    </subcellularLocation>
</comment>
<evidence type="ECO:0000256" key="6">
    <source>
        <dbReference type="ARBA" id="ARBA00022824"/>
    </source>
</evidence>